<keyword evidence="3" id="KW-0238">DNA-binding</keyword>
<reference evidence="6 7" key="1">
    <citation type="submission" date="2019-11" db="EMBL/GenBank/DDBJ databases">
        <title>Cellulosimicrobium composti sp. nov. isolated from a compost.</title>
        <authorList>
            <person name="Yang Y."/>
        </authorList>
    </citation>
    <scope>NUCLEOTIDE SEQUENCE [LARGE SCALE GENOMIC DNA]</scope>
    <source>
        <strain evidence="6 7">BIT-GX5</strain>
    </source>
</reference>
<dbReference type="SUPFAM" id="SSF89082">
    <property type="entry name" value="Antibiotic binding domain of TipA-like multidrug resistance regulators"/>
    <property type="match status" value="1"/>
</dbReference>
<dbReference type="Gene3D" id="1.10.490.50">
    <property type="entry name" value="Antibiotic binding domain of TipA-like multidrug resistance regulators"/>
    <property type="match status" value="1"/>
</dbReference>
<sequence length="277" mass="30308">MPTTSATRGRSADWSIQEVARLAGTTSRTLRHYDAVGLLPPTRVAANGYRHYDADALVRLQRILLLRDLGLGLPAIREALDGTPDGPGDGTASGTAGRAAQVRALRGHLEWLRAERQRLARQIASVERTITTMEGGGELMADDMFDGFDHTQYKDEVEDRWGKDAYARGDAWWREMSDDDRTAWLARTRELGEDWAAAAARGVDPESEEAQALARRHVEWLGGIPGTPGAGAAPVKEYVVGLGEMYVADERFAKSYGGVEGATFVRDALRVYADAHL</sequence>
<dbReference type="Pfam" id="PF13411">
    <property type="entry name" value="MerR_1"/>
    <property type="match status" value="1"/>
</dbReference>
<feature type="domain" description="HTH merR-type" evidence="5">
    <location>
        <begin position="13"/>
        <end position="82"/>
    </location>
</feature>
<gene>
    <name evidence="6" type="ORF">GJV82_06235</name>
</gene>
<dbReference type="GO" id="GO:0003700">
    <property type="term" value="F:DNA-binding transcription factor activity"/>
    <property type="evidence" value="ECO:0007669"/>
    <property type="project" value="InterPro"/>
</dbReference>
<evidence type="ECO:0000256" key="4">
    <source>
        <dbReference type="ARBA" id="ARBA00023163"/>
    </source>
</evidence>
<dbReference type="PANTHER" id="PTHR30204">
    <property type="entry name" value="REDOX-CYCLING DRUG-SENSING TRANSCRIPTIONAL ACTIVATOR SOXR"/>
    <property type="match status" value="1"/>
</dbReference>
<accession>A0A6N7ZGF8</accession>
<dbReference type="Proteomes" id="UP000440668">
    <property type="component" value="Unassembled WGS sequence"/>
</dbReference>
<keyword evidence="1" id="KW-0678">Repressor</keyword>
<dbReference type="RefSeq" id="WP_318657354.1">
    <property type="nucleotide sequence ID" value="NZ_WMKA01000010.1"/>
</dbReference>
<dbReference type="AlphaFoldDB" id="A0A6N7ZGF8"/>
<evidence type="ECO:0000256" key="1">
    <source>
        <dbReference type="ARBA" id="ARBA00022491"/>
    </source>
</evidence>
<evidence type="ECO:0000259" key="5">
    <source>
        <dbReference type="PROSITE" id="PS50937"/>
    </source>
</evidence>
<dbReference type="PROSITE" id="PS50937">
    <property type="entry name" value="HTH_MERR_2"/>
    <property type="match status" value="1"/>
</dbReference>
<protein>
    <submittedName>
        <fullName evidence="6">MerR family transcriptional regulator</fullName>
    </submittedName>
</protein>
<dbReference type="InterPro" id="IPR047057">
    <property type="entry name" value="MerR_fam"/>
</dbReference>
<dbReference type="InterPro" id="IPR012925">
    <property type="entry name" value="TipAS_dom"/>
</dbReference>
<name>A0A6N7ZGF8_9MICO</name>
<dbReference type="CDD" id="cd01106">
    <property type="entry name" value="HTH_TipAL-Mta"/>
    <property type="match status" value="1"/>
</dbReference>
<keyword evidence="4" id="KW-0804">Transcription</keyword>
<dbReference type="InterPro" id="IPR036244">
    <property type="entry name" value="TipA-like_antibiotic-bd"/>
</dbReference>
<evidence type="ECO:0000313" key="7">
    <source>
        <dbReference type="Proteomes" id="UP000440668"/>
    </source>
</evidence>
<dbReference type="InterPro" id="IPR009061">
    <property type="entry name" value="DNA-bd_dom_put_sf"/>
</dbReference>
<dbReference type="GO" id="GO:0003677">
    <property type="term" value="F:DNA binding"/>
    <property type="evidence" value="ECO:0007669"/>
    <property type="project" value="UniProtKB-KW"/>
</dbReference>
<comment type="caution">
    <text evidence="6">The sequence shown here is derived from an EMBL/GenBank/DDBJ whole genome shotgun (WGS) entry which is preliminary data.</text>
</comment>
<dbReference type="InterPro" id="IPR000551">
    <property type="entry name" value="MerR-type_HTH_dom"/>
</dbReference>
<keyword evidence="2" id="KW-0805">Transcription regulation</keyword>
<evidence type="ECO:0000256" key="2">
    <source>
        <dbReference type="ARBA" id="ARBA00023015"/>
    </source>
</evidence>
<organism evidence="6 7">
    <name type="scientific">Cellulosimicrobium composti</name>
    <dbReference type="NCBI Taxonomy" id="2672572"/>
    <lineage>
        <taxon>Bacteria</taxon>
        <taxon>Bacillati</taxon>
        <taxon>Actinomycetota</taxon>
        <taxon>Actinomycetes</taxon>
        <taxon>Micrococcales</taxon>
        <taxon>Promicromonosporaceae</taxon>
        <taxon>Cellulosimicrobium</taxon>
    </lineage>
</organism>
<proteinExistence type="predicted"/>
<dbReference type="Pfam" id="PF07739">
    <property type="entry name" value="TipAS"/>
    <property type="match status" value="1"/>
</dbReference>
<dbReference type="SMART" id="SM00422">
    <property type="entry name" value="HTH_MERR"/>
    <property type="match status" value="1"/>
</dbReference>
<dbReference type="Gene3D" id="1.10.1660.10">
    <property type="match status" value="1"/>
</dbReference>
<evidence type="ECO:0000313" key="6">
    <source>
        <dbReference type="EMBL" id="MTG88545.1"/>
    </source>
</evidence>
<dbReference type="EMBL" id="WMKA01000010">
    <property type="protein sequence ID" value="MTG88545.1"/>
    <property type="molecule type" value="Genomic_DNA"/>
</dbReference>
<evidence type="ECO:0000256" key="3">
    <source>
        <dbReference type="ARBA" id="ARBA00023125"/>
    </source>
</evidence>
<dbReference type="SUPFAM" id="SSF46955">
    <property type="entry name" value="Putative DNA-binding domain"/>
    <property type="match status" value="1"/>
</dbReference>
<dbReference type="PANTHER" id="PTHR30204:SF69">
    <property type="entry name" value="MERR-FAMILY TRANSCRIPTIONAL REGULATOR"/>
    <property type="match status" value="1"/>
</dbReference>